<evidence type="ECO:0000256" key="5">
    <source>
        <dbReference type="ARBA" id="ARBA00022989"/>
    </source>
</evidence>
<reference evidence="9" key="1">
    <citation type="submission" date="2022-09" db="EMBL/GenBank/DDBJ databases">
        <title>Isolation and characterization of 3-chlorobenzoate degrading bacteria from soils in Shizuoka.</title>
        <authorList>
            <person name="Ifat A."/>
            <person name="Ogawa N."/>
            <person name="Kimbara K."/>
            <person name="Moriuchi R."/>
            <person name="Dohra H."/>
            <person name="Shintani M."/>
        </authorList>
    </citation>
    <scope>NUCLEOTIDE SEQUENCE</scope>
    <source>
        <strain evidence="9">19CS4-2</strain>
    </source>
</reference>
<feature type="transmembrane region" description="Helical" evidence="7">
    <location>
        <begin position="88"/>
        <end position="108"/>
    </location>
</feature>
<protein>
    <submittedName>
        <fullName evidence="9">MFS transporter</fullName>
    </submittedName>
</protein>
<dbReference type="GO" id="GO:0022857">
    <property type="term" value="F:transmembrane transporter activity"/>
    <property type="evidence" value="ECO:0007669"/>
    <property type="project" value="InterPro"/>
</dbReference>
<feature type="transmembrane region" description="Helical" evidence="7">
    <location>
        <begin position="298"/>
        <end position="317"/>
    </location>
</feature>
<feature type="transmembrane region" description="Helical" evidence="7">
    <location>
        <begin position="55"/>
        <end position="76"/>
    </location>
</feature>
<dbReference type="EMBL" id="BPUS01000006">
    <property type="protein sequence ID" value="GJH26545.1"/>
    <property type="molecule type" value="Genomic_DNA"/>
</dbReference>
<dbReference type="RefSeq" id="WP_238213144.1">
    <property type="nucleotide sequence ID" value="NZ_BPUS01000006.1"/>
</dbReference>
<feature type="transmembrane region" description="Helical" evidence="7">
    <location>
        <begin position="183"/>
        <end position="200"/>
    </location>
</feature>
<keyword evidence="4 7" id="KW-0812">Transmembrane</keyword>
<accession>A0AA37IAZ7</accession>
<comment type="caution">
    <text evidence="9">The sequence shown here is derived from an EMBL/GenBank/DDBJ whole genome shotgun (WGS) entry which is preliminary data.</text>
</comment>
<dbReference type="PROSITE" id="PS50850">
    <property type="entry name" value="MFS"/>
    <property type="match status" value="1"/>
</dbReference>
<dbReference type="PANTHER" id="PTHR23513:SF11">
    <property type="entry name" value="STAPHYLOFERRIN A TRANSPORTER"/>
    <property type="match status" value="1"/>
</dbReference>
<evidence type="ECO:0000256" key="3">
    <source>
        <dbReference type="ARBA" id="ARBA00022475"/>
    </source>
</evidence>
<dbReference type="Proteomes" id="UP001055111">
    <property type="component" value="Unassembled WGS sequence"/>
</dbReference>
<feature type="transmembrane region" description="Helical" evidence="7">
    <location>
        <begin position="323"/>
        <end position="340"/>
    </location>
</feature>
<evidence type="ECO:0000313" key="10">
    <source>
        <dbReference type="Proteomes" id="UP001055111"/>
    </source>
</evidence>
<dbReference type="SUPFAM" id="SSF103473">
    <property type="entry name" value="MFS general substrate transporter"/>
    <property type="match status" value="1"/>
</dbReference>
<sequence>MEDDQMTVGRSLRSISVMRAKGFMPLWTAGAVSTSMMWLEMLAAALFTFKATNSAVDVAVVSACRSLPLLLSGAVMGVVAEAVDRKKIVFFGLLLASASSTTVAVLSLLGALSTWQLCAAAFVSGVVYATEMPARRRMIAETAGTAKASRAVAIDSMTNYATRCIGPLLGGWIYGALGVATSYFLSAAASLCAAALIYRLDTVQVSTGRLSLSRIGGDLIEAGRYARASRTIMALLTVTVITNLCGYSYNVLLTPLGRETFNLSALMIGVLSSAEPAGSFVAGAVIGSARMRRHSLRWLLSGSILLFLAIAVAGFASSYQCPVALLLLVLFIGGLGSAAYNIHQTTIVIESVPGAMRSRVFGLVTVGIGCWPIGTLLAGALAAAIGPTGALMLLGLTGIAGNGLLTLRAARAGWLR</sequence>
<dbReference type="Gene3D" id="1.20.1250.20">
    <property type="entry name" value="MFS general substrate transporter like domains"/>
    <property type="match status" value="2"/>
</dbReference>
<keyword evidence="6 7" id="KW-0472">Membrane</keyword>
<feature type="transmembrane region" description="Helical" evidence="7">
    <location>
        <begin position="391"/>
        <end position="410"/>
    </location>
</feature>
<dbReference type="CDD" id="cd06173">
    <property type="entry name" value="MFS_MefA_like"/>
    <property type="match status" value="1"/>
</dbReference>
<dbReference type="GO" id="GO:0005886">
    <property type="term" value="C:plasma membrane"/>
    <property type="evidence" value="ECO:0007669"/>
    <property type="project" value="UniProtKB-SubCell"/>
</dbReference>
<keyword evidence="3" id="KW-1003">Cell membrane</keyword>
<dbReference type="InterPro" id="IPR020846">
    <property type="entry name" value="MFS_dom"/>
</dbReference>
<organism evidence="9 10">
    <name type="scientific">Caballeronia novacaledonica</name>
    <dbReference type="NCBI Taxonomy" id="1544861"/>
    <lineage>
        <taxon>Bacteria</taxon>
        <taxon>Pseudomonadati</taxon>
        <taxon>Pseudomonadota</taxon>
        <taxon>Betaproteobacteria</taxon>
        <taxon>Burkholderiales</taxon>
        <taxon>Burkholderiaceae</taxon>
        <taxon>Caballeronia</taxon>
    </lineage>
</organism>
<evidence type="ECO:0000256" key="2">
    <source>
        <dbReference type="ARBA" id="ARBA00022448"/>
    </source>
</evidence>
<evidence type="ECO:0000256" key="1">
    <source>
        <dbReference type="ARBA" id="ARBA00004651"/>
    </source>
</evidence>
<proteinExistence type="predicted"/>
<evidence type="ECO:0000256" key="6">
    <source>
        <dbReference type="ARBA" id="ARBA00023136"/>
    </source>
</evidence>
<keyword evidence="5 7" id="KW-1133">Transmembrane helix</keyword>
<feature type="transmembrane region" description="Helical" evidence="7">
    <location>
        <begin position="360"/>
        <end position="385"/>
    </location>
</feature>
<dbReference type="Pfam" id="PF05977">
    <property type="entry name" value="MFS_3"/>
    <property type="match status" value="1"/>
</dbReference>
<feature type="transmembrane region" description="Helical" evidence="7">
    <location>
        <begin position="261"/>
        <end position="286"/>
    </location>
</feature>
<evidence type="ECO:0000313" key="9">
    <source>
        <dbReference type="EMBL" id="GJH26545.1"/>
    </source>
</evidence>
<keyword evidence="2" id="KW-0813">Transport</keyword>
<feature type="domain" description="Major facilitator superfamily (MFS) profile" evidence="8">
    <location>
        <begin position="223"/>
        <end position="416"/>
    </location>
</feature>
<evidence type="ECO:0000259" key="8">
    <source>
        <dbReference type="PROSITE" id="PS50850"/>
    </source>
</evidence>
<dbReference type="InterPro" id="IPR036259">
    <property type="entry name" value="MFS_trans_sf"/>
</dbReference>
<feature type="transmembrane region" description="Helical" evidence="7">
    <location>
        <begin position="232"/>
        <end position="249"/>
    </location>
</feature>
<evidence type="ECO:0000256" key="7">
    <source>
        <dbReference type="SAM" id="Phobius"/>
    </source>
</evidence>
<gene>
    <name evidence="9" type="ORF">CBA19CS42_18535</name>
</gene>
<dbReference type="InterPro" id="IPR010290">
    <property type="entry name" value="TM_effector"/>
</dbReference>
<name>A0AA37IAZ7_9BURK</name>
<dbReference type="PANTHER" id="PTHR23513">
    <property type="entry name" value="INTEGRAL MEMBRANE EFFLUX PROTEIN-RELATED"/>
    <property type="match status" value="1"/>
</dbReference>
<comment type="subcellular location">
    <subcellularLocation>
        <location evidence="1">Cell membrane</location>
        <topology evidence="1">Multi-pass membrane protein</topology>
    </subcellularLocation>
</comment>
<evidence type="ECO:0000256" key="4">
    <source>
        <dbReference type="ARBA" id="ARBA00022692"/>
    </source>
</evidence>
<feature type="transmembrane region" description="Helical" evidence="7">
    <location>
        <begin position="26"/>
        <end position="49"/>
    </location>
</feature>
<dbReference type="AlphaFoldDB" id="A0AA37IAZ7"/>